<gene>
    <name evidence="2" type="ORF">UFOVP190_362</name>
</gene>
<keyword evidence="1" id="KW-1133">Transmembrane helix</keyword>
<keyword evidence="1" id="KW-0472">Membrane</keyword>
<organism evidence="2">
    <name type="scientific">uncultured Caudovirales phage</name>
    <dbReference type="NCBI Taxonomy" id="2100421"/>
    <lineage>
        <taxon>Viruses</taxon>
        <taxon>Duplodnaviria</taxon>
        <taxon>Heunggongvirae</taxon>
        <taxon>Uroviricota</taxon>
        <taxon>Caudoviricetes</taxon>
        <taxon>Peduoviridae</taxon>
        <taxon>Maltschvirus</taxon>
        <taxon>Maltschvirus maltsch</taxon>
    </lineage>
</organism>
<name>A0A6J7WKQ5_9CAUD</name>
<sequence length="130" mass="14844">MFESTLILLLWAATTYVVVNIILGIMAGLTEAKTASVTVLRQKIRDKLDEITHRVKEEKHGDMIYWFDLDDGEFLAQGLTQDDIITALKERFPEHIFFLPTDHYVGFPAWTLTAFESVDQIPSVLTNKSQ</sequence>
<keyword evidence="1" id="KW-0812">Transmembrane</keyword>
<reference evidence="2" key="1">
    <citation type="submission" date="2020-05" db="EMBL/GenBank/DDBJ databases">
        <authorList>
            <person name="Chiriac C."/>
            <person name="Salcher M."/>
            <person name="Ghai R."/>
            <person name="Kavagutti S V."/>
        </authorList>
    </citation>
    <scope>NUCLEOTIDE SEQUENCE</scope>
</reference>
<proteinExistence type="predicted"/>
<accession>A0A6J7WKQ5</accession>
<feature type="transmembrane region" description="Helical" evidence="1">
    <location>
        <begin position="6"/>
        <end position="29"/>
    </location>
</feature>
<protein>
    <submittedName>
        <fullName evidence="2">Uncharacterized protein</fullName>
    </submittedName>
</protein>
<evidence type="ECO:0000256" key="1">
    <source>
        <dbReference type="SAM" id="Phobius"/>
    </source>
</evidence>
<dbReference type="EMBL" id="LR798243">
    <property type="protein sequence ID" value="CAB5215021.1"/>
    <property type="molecule type" value="Genomic_DNA"/>
</dbReference>
<evidence type="ECO:0000313" key="2">
    <source>
        <dbReference type="EMBL" id="CAB5215021.1"/>
    </source>
</evidence>